<keyword evidence="2" id="KW-0378">Hydrolase</keyword>
<evidence type="ECO:0000313" key="2">
    <source>
        <dbReference type="EMBL" id="KAA2226298.1"/>
    </source>
</evidence>
<name>A0A5B2UIF1_9PSED</name>
<reference evidence="2 3" key="1">
    <citation type="submission" date="2019-09" db="EMBL/GenBank/DDBJ databases">
        <title>Draft genome sequence of Pseudomonas brenneri CCUG 51514(T).</title>
        <authorList>
            <person name="Tunovic T."/>
            <person name="Pineiro-Iglesias B."/>
            <person name="Unosson C."/>
            <person name="Inganas E."/>
            <person name="Ohlen M."/>
            <person name="Cardew S."/>
            <person name="Jensie-Markopoulos S."/>
            <person name="Salva-Serra F."/>
            <person name="Jaen-Luchoro D."/>
            <person name="Svensson-Stadler L."/>
            <person name="Chun J."/>
            <person name="Moore E."/>
        </authorList>
    </citation>
    <scope>NUCLEOTIDE SEQUENCE [LARGE SCALE GENOMIC DNA]</scope>
    <source>
        <strain evidence="2 3">CCUG 51514</strain>
    </source>
</reference>
<protein>
    <submittedName>
        <fullName evidence="2">Alpha/beta fold hydrolase</fullName>
    </submittedName>
</protein>
<dbReference type="PANTHER" id="PTHR43194:SF5">
    <property type="entry name" value="PIMELOYL-[ACYL-CARRIER PROTEIN] METHYL ESTER ESTERASE"/>
    <property type="match status" value="1"/>
</dbReference>
<comment type="caution">
    <text evidence="2">The sequence shown here is derived from an EMBL/GenBank/DDBJ whole genome shotgun (WGS) entry which is preliminary data.</text>
</comment>
<sequence>MPSCHQATFQQASRPLPEFLMIITAKETSNPVSINSIGSYFVGGHHVDYCDNPMEEYVLAPNGVPVKINPNGTACVGQMYVQFVINASAQDRPPIVFCHGGSMTGAVWESTPDGRPGWLNDFLKRGWSVFNIDAVERGRSGWAPREDEFSEPALLRTHQDTFTQFRIGKRVSDLCASSLQRAAYPHCQFPLHAFKTFMKQIVPRWAATDELTLNAYVQMLKELEQPVVLIAHSQGGHFAIRAAELVPHKVAAIVAIEPSQAGTKEGIEKRLLKETPILTVYGDHLPLDARWPAIRARTDAYFHALASAGGRVDALDLPEQGIYGNSHLPMLEKNNLTISGLIDNWLVDRLL</sequence>
<dbReference type="GO" id="GO:0016787">
    <property type="term" value="F:hydrolase activity"/>
    <property type="evidence" value="ECO:0007669"/>
    <property type="project" value="UniProtKB-KW"/>
</dbReference>
<dbReference type="InterPro" id="IPR000073">
    <property type="entry name" value="AB_hydrolase_1"/>
</dbReference>
<accession>A0A5B2UIF1</accession>
<dbReference type="EMBL" id="VUOL01000026">
    <property type="protein sequence ID" value="KAA2226298.1"/>
    <property type="molecule type" value="Genomic_DNA"/>
</dbReference>
<dbReference type="SUPFAM" id="SSF53474">
    <property type="entry name" value="alpha/beta-Hydrolases"/>
    <property type="match status" value="1"/>
</dbReference>
<dbReference type="Pfam" id="PF00561">
    <property type="entry name" value="Abhydrolase_1"/>
    <property type="match status" value="1"/>
</dbReference>
<dbReference type="AlphaFoldDB" id="A0A5B2UIF1"/>
<dbReference type="Gene3D" id="3.40.50.1820">
    <property type="entry name" value="alpha/beta hydrolase"/>
    <property type="match status" value="1"/>
</dbReference>
<proteinExistence type="predicted"/>
<gene>
    <name evidence="2" type="ORF">F1720_27100</name>
</gene>
<dbReference type="RefSeq" id="WP_082445639.1">
    <property type="nucleotide sequence ID" value="NZ_BMNU01000018.1"/>
</dbReference>
<evidence type="ECO:0000259" key="1">
    <source>
        <dbReference type="Pfam" id="PF00561"/>
    </source>
</evidence>
<dbReference type="InterPro" id="IPR029058">
    <property type="entry name" value="AB_hydrolase_fold"/>
</dbReference>
<dbReference type="InterPro" id="IPR050228">
    <property type="entry name" value="Carboxylesterase_BioH"/>
</dbReference>
<organism evidence="2 3">
    <name type="scientific">Pseudomonas brenneri</name>
    <dbReference type="NCBI Taxonomy" id="129817"/>
    <lineage>
        <taxon>Bacteria</taxon>
        <taxon>Pseudomonadati</taxon>
        <taxon>Pseudomonadota</taxon>
        <taxon>Gammaproteobacteria</taxon>
        <taxon>Pseudomonadales</taxon>
        <taxon>Pseudomonadaceae</taxon>
        <taxon>Pseudomonas</taxon>
    </lineage>
</organism>
<evidence type="ECO:0000313" key="3">
    <source>
        <dbReference type="Proteomes" id="UP000325296"/>
    </source>
</evidence>
<dbReference type="Proteomes" id="UP000325296">
    <property type="component" value="Unassembled WGS sequence"/>
</dbReference>
<feature type="domain" description="AB hydrolase-1" evidence="1">
    <location>
        <begin position="93"/>
        <end position="258"/>
    </location>
</feature>
<dbReference type="PANTHER" id="PTHR43194">
    <property type="entry name" value="HYDROLASE ALPHA/BETA FOLD FAMILY"/>
    <property type="match status" value="1"/>
</dbReference>